<evidence type="ECO:0000313" key="2">
    <source>
        <dbReference type="Proteomes" id="UP000076023"/>
    </source>
</evidence>
<dbReference type="Proteomes" id="UP000076023">
    <property type="component" value="Unassembled WGS sequence"/>
</dbReference>
<dbReference type="AlphaFoldDB" id="A0A146G7D0"/>
<dbReference type="InParanoid" id="A0A146G7D0"/>
<proteinExistence type="predicted"/>
<organism evidence="1 2">
    <name type="scientific">Terrimicrobium sacchariphilum</name>
    <dbReference type="NCBI Taxonomy" id="690879"/>
    <lineage>
        <taxon>Bacteria</taxon>
        <taxon>Pseudomonadati</taxon>
        <taxon>Verrucomicrobiota</taxon>
        <taxon>Terrimicrobiia</taxon>
        <taxon>Terrimicrobiales</taxon>
        <taxon>Terrimicrobiaceae</taxon>
        <taxon>Terrimicrobium</taxon>
    </lineage>
</organism>
<protein>
    <submittedName>
        <fullName evidence="1">Uncharacterized protein</fullName>
    </submittedName>
</protein>
<comment type="caution">
    <text evidence="1">The sequence shown here is derived from an EMBL/GenBank/DDBJ whole genome shotgun (WGS) entry which is preliminary data.</text>
</comment>
<dbReference type="EMBL" id="BDCO01000002">
    <property type="protein sequence ID" value="GAT33263.1"/>
    <property type="molecule type" value="Genomic_DNA"/>
</dbReference>
<sequence length="101" mass="11602">MQKFAERFSSDEWKFLTTNQRFLAAVSQDIQTAWILAIGLLAKYYSAETRFKSHLARLINVYLSAGLSRDFILNELDDAAFQIELITGREDDDFGEELGVF</sequence>
<name>A0A146G7D0_TERSA</name>
<dbReference type="STRING" id="690879.TSACC_21676"/>
<keyword evidence="2" id="KW-1185">Reference proteome</keyword>
<reference evidence="2" key="1">
    <citation type="journal article" date="2017" name="Genome Announc.">
        <title>Draft Genome Sequence of Terrimicrobium sacchariphilum NM-5T, a Facultative Anaerobic Soil Bacterium of the Class Spartobacteria.</title>
        <authorList>
            <person name="Qiu Y.L."/>
            <person name="Tourlousse D.M."/>
            <person name="Matsuura N."/>
            <person name="Ohashi A."/>
            <person name="Sekiguchi Y."/>
        </authorList>
    </citation>
    <scope>NUCLEOTIDE SEQUENCE [LARGE SCALE GENOMIC DNA]</scope>
    <source>
        <strain evidence="2">NM-5</strain>
    </source>
</reference>
<evidence type="ECO:0000313" key="1">
    <source>
        <dbReference type="EMBL" id="GAT33263.1"/>
    </source>
</evidence>
<gene>
    <name evidence="1" type="ORF">TSACC_21676</name>
</gene>
<dbReference type="RefSeq" id="WP_153811355.1">
    <property type="nucleotide sequence ID" value="NZ_BDCO01000002.1"/>
</dbReference>
<accession>A0A146G7D0</accession>